<dbReference type="InterPro" id="IPR056167">
    <property type="entry name" value="A-sol_ELP1"/>
</dbReference>
<dbReference type="InterPro" id="IPR056165">
    <property type="entry name" value="Beta-prop_ELP1_2nd"/>
</dbReference>
<dbReference type="GO" id="GO:0033588">
    <property type="term" value="C:elongator holoenzyme complex"/>
    <property type="evidence" value="ECO:0007669"/>
    <property type="project" value="InterPro"/>
</dbReference>
<keyword evidence="5" id="KW-0539">Nucleus</keyword>
<keyword evidence="4" id="KW-0819">tRNA processing</keyword>
<evidence type="ECO:0000259" key="9">
    <source>
        <dbReference type="Pfam" id="PF23925"/>
    </source>
</evidence>
<comment type="function">
    <text evidence="5">Component of the elongator complex which is required for multiple tRNA modifications, including mcm5U (5-methoxycarbonylmethyl uridine), mcm5s2U (5-methoxycarbonylmethyl-2-thiouridine), and ncm5U (5-carbamoylmethyl uridine). The elongator complex catalyzes formation of carboxymethyluridine in the wobble base at position 34 in tRNAs.</text>
</comment>
<comment type="caution">
    <text evidence="11">The sequence shown here is derived from an EMBL/GenBank/DDBJ whole genome shotgun (WGS) entry which is preliminary data.</text>
</comment>
<dbReference type="AlphaFoldDB" id="A0A4U0VI91"/>
<feature type="domain" description="ELP1 TPR" evidence="8">
    <location>
        <begin position="802"/>
        <end position="962"/>
    </location>
</feature>
<dbReference type="GO" id="GO:0000049">
    <property type="term" value="F:tRNA binding"/>
    <property type="evidence" value="ECO:0007669"/>
    <property type="project" value="TreeGrafter"/>
</dbReference>
<evidence type="ECO:0000259" key="10">
    <source>
        <dbReference type="Pfam" id="PF23936"/>
    </source>
</evidence>
<evidence type="ECO:0000256" key="1">
    <source>
        <dbReference type="ARBA" id="ARBA00005043"/>
    </source>
</evidence>
<dbReference type="Pfam" id="PF23878">
    <property type="entry name" value="TPR_ELP1"/>
    <property type="match status" value="1"/>
</dbReference>
<evidence type="ECO:0000259" key="8">
    <source>
        <dbReference type="Pfam" id="PF23878"/>
    </source>
</evidence>
<comment type="pathway">
    <text evidence="1">tRNA modification; 5-methoxycarbonylmethyl-2-thiouridine-tRNA biosynthesis.</text>
</comment>
<dbReference type="InterPro" id="IPR056169">
    <property type="entry name" value="HB_ELP1"/>
</dbReference>
<reference evidence="11 12" key="1">
    <citation type="submission" date="2017-03" db="EMBL/GenBank/DDBJ databases">
        <title>Genomes of endolithic fungi from Antarctica.</title>
        <authorList>
            <person name="Coleine C."/>
            <person name="Masonjones S."/>
            <person name="Stajich J.E."/>
        </authorList>
    </citation>
    <scope>NUCLEOTIDE SEQUENCE [LARGE SCALE GENOMIC DNA]</scope>
    <source>
        <strain evidence="11 12">CCFEE 5311</strain>
    </source>
</reference>
<evidence type="ECO:0000313" key="11">
    <source>
        <dbReference type="EMBL" id="TKA48997.1"/>
    </source>
</evidence>
<evidence type="ECO:0000256" key="5">
    <source>
        <dbReference type="PIRNR" id="PIRNR017233"/>
    </source>
</evidence>
<dbReference type="Pfam" id="PF23797">
    <property type="entry name" value="Beta-prop_ELP1_2nd"/>
    <property type="match status" value="2"/>
</dbReference>
<feature type="domain" description="ELP1 alpha-solenoid" evidence="9">
    <location>
        <begin position="586"/>
        <end position="794"/>
    </location>
</feature>
<evidence type="ECO:0000259" key="6">
    <source>
        <dbReference type="Pfam" id="PF04762"/>
    </source>
</evidence>
<feature type="domain" description="ELP1 N-terminal second beta-propeller" evidence="7">
    <location>
        <begin position="507"/>
        <end position="562"/>
    </location>
</feature>
<comment type="similarity">
    <text evidence="2 5">Belongs to the ELP1/IKA1 family.</text>
</comment>
<protein>
    <recommendedName>
        <fullName evidence="5">Elongator complex protein 1</fullName>
    </recommendedName>
</protein>
<proteinExistence type="inferred from homology"/>
<dbReference type="InterPro" id="IPR056164">
    <property type="entry name" value="Beta-prop_ELP1_1st"/>
</dbReference>
<accession>A0A4U0VI91</accession>
<dbReference type="PANTHER" id="PTHR12747:SF0">
    <property type="entry name" value="ELONGATOR COMPLEX PROTEIN 1"/>
    <property type="match status" value="1"/>
</dbReference>
<dbReference type="GO" id="GO:0005829">
    <property type="term" value="C:cytosol"/>
    <property type="evidence" value="ECO:0007669"/>
    <property type="project" value="TreeGrafter"/>
</dbReference>
<evidence type="ECO:0000313" key="12">
    <source>
        <dbReference type="Proteomes" id="UP000310066"/>
    </source>
</evidence>
<feature type="domain" description="ELP1 three-helical bundle" evidence="10">
    <location>
        <begin position="973"/>
        <end position="1147"/>
    </location>
</feature>
<name>A0A4U0VI91_9PEZI</name>
<dbReference type="Pfam" id="PF23925">
    <property type="entry name" value="A-sol_ELP1"/>
    <property type="match status" value="1"/>
</dbReference>
<feature type="domain" description="ELP1 N-terminal second beta-propeller" evidence="7">
    <location>
        <begin position="394"/>
        <end position="459"/>
    </location>
</feature>
<dbReference type="STRING" id="329885.A0A4U0VI91"/>
<dbReference type="Proteomes" id="UP000310066">
    <property type="component" value="Unassembled WGS sequence"/>
</dbReference>
<evidence type="ECO:0000259" key="7">
    <source>
        <dbReference type="Pfam" id="PF23797"/>
    </source>
</evidence>
<dbReference type="PIRSF" id="PIRSF017233">
    <property type="entry name" value="IKAP"/>
    <property type="match status" value="1"/>
</dbReference>
<dbReference type="UniPathway" id="UPA00988"/>
<keyword evidence="3 5" id="KW-0963">Cytoplasm</keyword>
<sequence length="1205" mass="134958">MRNLKATRDDSLAIEGISAIAYDLDNFVFALGPDAGSSTVTLRSLPGDSTDSSDATTIASWDVDPTDRILDLHCFPDSRTISVVFAGGDITTVRQEPLQGEDQIEIVGSVDAGIATTAWSPDEETVAIATKADTLLLMTRDFEPTANITLSVEDLNVSSHVSVGWGKKETQFKGRGAAKALRDPTMPEHVDEGTLSTLDDKSASLSWRGDGQYFAMSSILDSDPPSRVVRMYSREGVLESVSEPVNGLESGLNWKPSGQVIAGVRRRAEGLQVVFFERNGLRHGEFDLRLSKEESEMIGRSVRLTWNIDSTVLAVALADRIQLWTTSNYHWYLKQEVYLNDARGLKHHADLLWHPERPLRTATFNDSELHLLDYTFVVSRGSVVPPNDHGLVAVIDGKRLKITPLRTANMPPPMAFDEIELPETANDVAFNRIGTGIIIVHSNKDVTRWEFDYSTKPIKRASLRVHNPHDEQSSLGTLAQHVDTLPNGDELSLSITGVLGSRDQRISGVTSYIVTPTHLIFTTSNHLLKFVHLEESSALQVPPDEPETDERCRNIERGAKIVTVMPSEYSLVLQMPRGNLETIYPRALVLAGIRQSIIDRDYKKAFLTCRAQRVDMNILHDYAPEQFMQDVPLFLKQVKKPEYIDLFLSSLSEENVAETIYKDTLITTPDQPLQDRQTDSGLTLGQLIAGKTNRICDAFLRELRQQSRSIQNIVTAHVCKSPPDLEAGLTLISDLRKQQMQEQLEAAVEHICFLADVNQLYDTALGLYDLDVALLVAQQSQKDPREYLPYLQGLSAMQPLRQRYTIDNDLKRYHKALSHLHSIGDFEELMKYMEKHELYNASMDLYRYDNTRLTEIMRLFAVYSSSRNRYKEAGIAYEYVQDHSSAYEAYRSAGLWQECLASAGLVPVSHEELLELAVNFVASLEEAKDYKAAATVQIDYIVDVEAAVRLLCRGYYFSEAMRLASLHRKPELLRSAIDPGLVEASASMTEMLAEMKSQLNAQVPRIRDLRVKKLEDPLAFIDGADGGDVDIPDNLSLAPTDASTTGTFMTRYTNRSTGTLATDVTRKTHKNRRREERKRARGKKGTVYEEEYLVNSIGRLVERLNAVGEDVSRLVEGLMRRAMRERALAVDAAMQEVLELCRSSLDDVFVFNGESKTDTAEPRAGDEDARRPWGGQGVLWDALATTEHRRDAPVLKAFERLSLLA</sequence>
<dbReference type="SUPFAM" id="SSF69322">
    <property type="entry name" value="Tricorn protease domain 2"/>
    <property type="match status" value="1"/>
</dbReference>
<dbReference type="PANTHER" id="PTHR12747">
    <property type="entry name" value="ELONGATOR COMPLEX PROTEIN 1"/>
    <property type="match status" value="1"/>
</dbReference>
<evidence type="ECO:0000256" key="4">
    <source>
        <dbReference type="ARBA" id="ARBA00022694"/>
    </source>
</evidence>
<dbReference type="OrthoDB" id="40048at2759"/>
<evidence type="ECO:0000256" key="2">
    <source>
        <dbReference type="ARBA" id="ARBA00006086"/>
    </source>
</evidence>
<dbReference type="EMBL" id="NAJP01000002">
    <property type="protein sequence ID" value="TKA48997.1"/>
    <property type="molecule type" value="Genomic_DNA"/>
</dbReference>
<dbReference type="Pfam" id="PF04762">
    <property type="entry name" value="Beta-prop_ELP1_1st"/>
    <property type="match status" value="1"/>
</dbReference>
<comment type="subcellular location">
    <subcellularLocation>
        <location evidence="5">Cytoplasm</location>
    </subcellularLocation>
    <subcellularLocation>
        <location evidence="5">Nucleus</location>
    </subcellularLocation>
</comment>
<dbReference type="InterPro" id="IPR006849">
    <property type="entry name" value="Elp1"/>
</dbReference>
<gene>
    <name evidence="11" type="ORF">B0A54_01073</name>
</gene>
<evidence type="ECO:0000256" key="3">
    <source>
        <dbReference type="ARBA" id="ARBA00022490"/>
    </source>
</evidence>
<dbReference type="GO" id="GO:0002926">
    <property type="term" value="P:tRNA wobble base 5-methoxycarbonylmethyl-2-thiouridinylation"/>
    <property type="evidence" value="ECO:0007669"/>
    <property type="project" value="TreeGrafter"/>
</dbReference>
<feature type="domain" description="ELP1 first N-terminal beta-propeller" evidence="6">
    <location>
        <begin position="21"/>
        <end position="356"/>
    </location>
</feature>
<dbReference type="Pfam" id="PF23936">
    <property type="entry name" value="HB_ELP1"/>
    <property type="match status" value="1"/>
</dbReference>
<dbReference type="InterPro" id="IPR056166">
    <property type="entry name" value="TPR_ELP1"/>
</dbReference>
<organism evidence="11 12">
    <name type="scientific">Friedmanniomyces endolithicus</name>
    <dbReference type="NCBI Taxonomy" id="329885"/>
    <lineage>
        <taxon>Eukaryota</taxon>
        <taxon>Fungi</taxon>
        <taxon>Dikarya</taxon>
        <taxon>Ascomycota</taxon>
        <taxon>Pezizomycotina</taxon>
        <taxon>Dothideomycetes</taxon>
        <taxon>Dothideomycetidae</taxon>
        <taxon>Mycosphaerellales</taxon>
        <taxon>Teratosphaeriaceae</taxon>
        <taxon>Friedmanniomyces</taxon>
    </lineage>
</organism>
<dbReference type="GO" id="GO:0005634">
    <property type="term" value="C:nucleus"/>
    <property type="evidence" value="ECO:0007669"/>
    <property type="project" value="UniProtKB-SubCell"/>
</dbReference>